<evidence type="ECO:0000313" key="3">
    <source>
        <dbReference type="Proteomes" id="UP000033166"/>
    </source>
</evidence>
<accession>A0A0D6E018</accession>
<dbReference type="EMBL" id="LN774769">
    <property type="protein sequence ID" value="CEN29386.1"/>
    <property type="molecule type" value="Genomic_DNA"/>
</dbReference>
<dbReference type="Proteomes" id="UP000033166">
    <property type="component" value="Chromosome I"/>
</dbReference>
<dbReference type="RefSeq" id="WP_047916367.1">
    <property type="nucleotide sequence ID" value="NZ_LN774769.1"/>
</dbReference>
<organism evidence="2 3">
    <name type="scientific">Pseudolactococcus piscium MKFS47</name>
    <dbReference type="NCBI Taxonomy" id="297352"/>
    <lineage>
        <taxon>Bacteria</taxon>
        <taxon>Bacillati</taxon>
        <taxon>Bacillota</taxon>
        <taxon>Bacilli</taxon>
        <taxon>Lactobacillales</taxon>
        <taxon>Streptococcaceae</taxon>
        <taxon>Pseudolactococcus</taxon>
    </lineage>
</organism>
<dbReference type="Gene3D" id="3.90.550.10">
    <property type="entry name" value="Spore Coat Polysaccharide Biosynthesis Protein SpsA, Chain A"/>
    <property type="match status" value="1"/>
</dbReference>
<proteinExistence type="predicted"/>
<dbReference type="PANTHER" id="PTHR48090:SF7">
    <property type="entry name" value="RFBJ PROTEIN"/>
    <property type="match status" value="1"/>
</dbReference>
<feature type="domain" description="Glycosyltransferase 2-like" evidence="1">
    <location>
        <begin position="8"/>
        <end position="172"/>
    </location>
</feature>
<dbReference type="CDD" id="cd04179">
    <property type="entry name" value="DPM_DPG-synthase_like"/>
    <property type="match status" value="1"/>
</dbReference>
<dbReference type="STRING" id="1364.LP2241_50515"/>
<dbReference type="KEGG" id="lpk:LACPI_2186"/>
<sequence>MDKKKILLIIPAYNESEGIAAVIKKVDDYRESSHYNLDYIVINDGSSDNEEEILLANKINHVELVLNLGIGGAVQTGYIYAKKHGYDIAIQFDGDGQHDIASLPQLVDPILNGEVDFTVGSRFIQEGTSDFQSTGARQLGIKILSQLIKWSSKVKIKDVTSGYRAGNRKVIDQFAKYYPSKYPEPESYMHLFANRIKVREVGVQMFERTTGESSINLRKAVGYMIDVSLSILIAGLIKKEDQK</sequence>
<dbReference type="PANTHER" id="PTHR48090">
    <property type="entry name" value="UNDECAPRENYL-PHOSPHATE 4-DEOXY-4-FORMAMIDO-L-ARABINOSE TRANSFERASE-RELATED"/>
    <property type="match status" value="1"/>
</dbReference>
<dbReference type="AlphaFoldDB" id="A0A0D6E018"/>
<protein>
    <submittedName>
        <fullName evidence="2">Glycosyltransferase family protein</fullName>
    </submittedName>
</protein>
<dbReference type="Pfam" id="PF00535">
    <property type="entry name" value="Glycos_transf_2"/>
    <property type="match status" value="1"/>
</dbReference>
<evidence type="ECO:0000313" key="2">
    <source>
        <dbReference type="EMBL" id="CEN29386.1"/>
    </source>
</evidence>
<dbReference type="GO" id="GO:0016740">
    <property type="term" value="F:transferase activity"/>
    <property type="evidence" value="ECO:0007669"/>
    <property type="project" value="UniProtKB-KW"/>
</dbReference>
<evidence type="ECO:0000259" key="1">
    <source>
        <dbReference type="Pfam" id="PF00535"/>
    </source>
</evidence>
<gene>
    <name evidence="2" type="ORF">LACPI_2186</name>
</gene>
<reference evidence="3" key="1">
    <citation type="submission" date="2015-01" db="EMBL/GenBank/DDBJ databases">
        <authorList>
            <person name="Andreevskaya M."/>
        </authorList>
    </citation>
    <scope>NUCLEOTIDE SEQUENCE [LARGE SCALE GENOMIC DNA]</scope>
    <source>
        <strain evidence="3">MKFS47</strain>
    </source>
</reference>
<keyword evidence="2" id="KW-0808">Transferase</keyword>
<dbReference type="InterPro" id="IPR050256">
    <property type="entry name" value="Glycosyltransferase_2"/>
</dbReference>
<dbReference type="SUPFAM" id="SSF53448">
    <property type="entry name" value="Nucleotide-diphospho-sugar transferases"/>
    <property type="match status" value="1"/>
</dbReference>
<dbReference type="HOGENOM" id="CLU_033536_7_4_9"/>
<name>A0A0D6E018_9LACT</name>
<dbReference type="InterPro" id="IPR029044">
    <property type="entry name" value="Nucleotide-diphossugar_trans"/>
</dbReference>
<dbReference type="InterPro" id="IPR001173">
    <property type="entry name" value="Glyco_trans_2-like"/>
</dbReference>